<keyword evidence="3" id="KW-1185">Reference proteome</keyword>
<dbReference type="InterPro" id="IPR001251">
    <property type="entry name" value="CRAL-TRIO_dom"/>
</dbReference>
<dbReference type="SUPFAM" id="SSF52087">
    <property type="entry name" value="CRAL/TRIO domain"/>
    <property type="match status" value="1"/>
</dbReference>
<comment type="caution">
    <text evidence="2">The sequence shown here is derived from an EMBL/GenBank/DDBJ whole genome shotgun (WGS) entry which is preliminary data.</text>
</comment>
<dbReference type="PANTHER" id="PTHR10174:SF208">
    <property type="entry name" value="CRAL-TRIO DOMAIN-CONTAINING PROTEIN DDB_G0278031"/>
    <property type="match status" value="1"/>
</dbReference>
<evidence type="ECO:0000313" key="2">
    <source>
        <dbReference type="EMBL" id="CAH2267296.1"/>
    </source>
</evidence>
<dbReference type="Gene3D" id="3.40.525.10">
    <property type="entry name" value="CRAL-TRIO lipid binding domain"/>
    <property type="match status" value="1"/>
</dbReference>
<reference evidence="2" key="1">
    <citation type="submission" date="2022-03" db="EMBL/GenBank/DDBJ databases">
        <authorList>
            <person name="Lindestad O."/>
        </authorList>
    </citation>
    <scope>NUCLEOTIDE SEQUENCE</scope>
</reference>
<dbReference type="CDD" id="cd00170">
    <property type="entry name" value="SEC14"/>
    <property type="match status" value="1"/>
</dbReference>
<proteinExistence type="predicted"/>
<organism evidence="2 3">
    <name type="scientific">Pararge aegeria aegeria</name>
    <dbReference type="NCBI Taxonomy" id="348720"/>
    <lineage>
        <taxon>Eukaryota</taxon>
        <taxon>Metazoa</taxon>
        <taxon>Ecdysozoa</taxon>
        <taxon>Arthropoda</taxon>
        <taxon>Hexapoda</taxon>
        <taxon>Insecta</taxon>
        <taxon>Pterygota</taxon>
        <taxon>Neoptera</taxon>
        <taxon>Endopterygota</taxon>
        <taxon>Lepidoptera</taxon>
        <taxon>Glossata</taxon>
        <taxon>Ditrysia</taxon>
        <taxon>Papilionoidea</taxon>
        <taxon>Nymphalidae</taxon>
        <taxon>Satyrinae</taxon>
        <taxon>Satyrini</taxon>
        <taxon>Parargina</taxon>
        <taxon>Pararge</taxon>
    </lineage>
</organism>
<dbReference type="Proteomes" id="UP000838756">
    <property type="component" value="Unassembled WGS sequence"/>
</dbReference>
<dbReference type="AlphaFoldDB" id="A0A8S4SKS4"/>
<name>A0A8S4SKS4_9NEOP</name>
<evidence type="ECO:0000259" key="1">
    <source>
        <dbReference type="Pfam" id="PF00650"/>
    </source>
</evidence>
<dbReference type="GO" id="GO:1902936">
    <property type="term" value="F:phosphatidylinositol bisphosphate binding"/>
    <property type="evidence" value="ECO:0007669"/>
    <property type="project" value="TreeGrafter"/>
</dbReference>
<dbReference type="InterPro" id="IPR036865">
    <property type="entry name" value="CRAL-TRIO_dom_sf"/>
</dbReference>
<accession>A0A8S4SKS4</accession>
<dbReference type="GO" id="GO:0016020">
    <property type="term" value="C:membrane"/>
    <property type="evidence" value="ECO:0007669"/>
    <property type="project" value="TreeGrafter"/>
</dbReference>
<gene>
    <name evidence="2" type="primary">jg14763</name>
    <name evidence="2" type="ORF">PAEG_LOCUS25855</name>
</gene>
<evidence type="ECO:0000313" key="3">
    <source>
        <dbReference type="Proteomes" id="UP000838756"/>
    </source>
</evidence>
<dbReference type="PANTHER" id="PTHR10174">
    <property type="entry name" value="ALPHA-TOCOPHEROL TRANSFER PROTEIN-RELATED"/>
    <property type="match status" value="1"/>
</dbReference>
<dbReference type="Pfam" id="PF00650">
    <property type="entry name" value="CRAL_TRIO"/>
    <property type="match status" value="1"/>
</dbReference>
<sequence length="152" mass="17335">MELKIMQQFFSVLQSTRDATGAAIAVFTANKHFPTQTSHQTTLQGLVYQLDVALQSVETQRAGLVFIYDMTDSKYTNFDYELSQKILTMLKRGSSPSDDFKYRKENTSTDFSRQIVPEHNCLKGEKTTEELRVTKREYQTVTKAGSKVGMLE</sequence>
<dbReference type="EMBL" id="CAKXAJ010026349">
    <property type="protein sequence ID" value="CAH2267296.1"/>
    <property type="molecule type" value="Genomic_DNA"/>
</dbReference>
<dbReference type="OrthoDB" id="10051650at2759"/>
<protein>
    <submittedName>
        <fullName evidence="2">Jg14763 protein</fullName>
    </submittedName>
</protein>
<feature type="domain" description="CRAL-TRIO" evidence="1">
    <location>
        <begin position="16"/>
        <end position="91"/>
    </location>
</feature>